<evidence type="ECO:0000313" key="2">
    <source>
        <dbReference type="EMBL" id="QCY71301.1"/>
    </source>
</evidence>
<gene>
    <name evidence="2" type="ORF">FHG64_18935</name>
</gene>
<dbReference type="OrthoDB" id="9805159at2"/>
<reference evidence="2 3" key="1">
    <citation type="submission" date="2019-06" db="EMBL/GenBank/DDBJ databases">
        <title>Complete genome sequence of Antarcticibacterium flavum KCTC 52984T from an Antarctic marine sediment.</title>
        <authorList>
            <person name="Lee Y.M."/>
            <person name="Shin S.C."/>
        </authorList>
    </citation>
    <scope>NUCLEOTIDE SEQUENCE [LARGE SCALE GENOMIC DNA]</scope>
    <source>
        <strain evidence="2 3">KCTC 52984</strain>
    </source>
</reference>
<dbReference type="RefSeq" id="WP_139067845.1">
    <property type="nucleotide sequence ID" value="NZ_CP040812.1"/>
</dbReference>
<keyword evidence="3" id="KW-1185">Reference proteome</keyword>
<dbReference type="Proteomes" id="UP000309016">
    <property type="component" value="Chromosome"/>
</dbReference>
<organism evidence="2 3">
    <name type="scientific">Antarcticibacterium flavum</name>
    <dbReference type="NCBI Taxonomy" id="2058175"/>
    <lineage>
        <taxon>Bacteria</taxon>
        <taxon>Pseudomonadati</taxon>
        <taxon>Bacteroidota</taxon>
        <taxon>Flavobacteriia</taxon>
        <taxon>Flavobacteriales</taxon>
        <taxon>Flavobacteriaceae</taxon>
        <taxon>Antarcticibacterium</taxon>
    </lineage>
</organism>
<dbReference type="GO" id="GO:0004553">
    <property type="term" value="F:hydrolase activity, hydrolyzing O-glycosyl compounds"/>
    <property type="evidence" value="ECO:0007669"/>
    <property type="project" value="InterPro"/>
</dbReference>
<dbReference type="Gene3D" id="2.60.40.10">
    <property type="entry name" value="Immunoglobulins"/>
    <property type="match status" value="1"/>
</dbReference>
<evidence type="ECO:0000259" key="1">
    <source>
        <dbReference type="Pfam" id="PF11896"/>
    </source>
</evidence>
<sequence length="43" mass="4898">MKLMNIEGHLRVSIDNVKPQIDCGKYPIKRTVNERVDVTADIS</sequence>
<dbReference type="InterPro" id="IPR013783">
    <property type="entry name" value="Ig-like_fold"/>
</dbReference>
<accession>A0A5B7X9M0</accession>
<proteinExistence type="predicted"/>
<dbReference type="KEGG" id="afla:FHG64_18935"/>
<name>A0A5B7X9M0_9FLAO</name>
<dbReference type="AlphaFoldDB" id="A0A5B7X9M0"/>
<dbReference type="Pfam" id="PF11896">
    <property type="entry name" value="GlgE_dom_N_S"/>
    <property type="match status" value="1"/>
</dbReference>
<dbReference type="InterPro" id="IPR021828">
    <property type="entry name" value="GlgE_dom_N/S"/>
</dbReference>
<protein>
    <submittedName>
        <fullName evidence="2">DUF3416 domain-containing protein</fullName>
    </submittedName>
</protein>
<dbReference type="EMBL" id="CP040812">
    <property type="protein sequence ID" value="QCY71301.1"/>
    <property type="molecule type" value="Genomic_DNA"/>
</dbReference>
<evidence type="ECO:0000313" key="3">
    <source>
        <dbReference type="Proteomes" id="UP000309016"/>
    </source>
</evidence>
<feature type="domain" description="Alpha-1,4-glucan:maltose-1-phosphate maltosyltransferase" evidence="1">
    <location>
        <begin position="11"/>
        <end position="42"/>
    </location>
</feature>